<evidence type="ECO:0000256" key="7">
    <source>
        <dbReference type="ARBA" id="ARBA00023155"/>
    </source>
</evidence>
<dbReference type="Gene3D" id="1.10.10.60">
    <property type="entry name" value="Homeodomain-like"/>
    <property type="match status" value="1"/>
</dbReference>
<dbReference type="PROSITE" id="PS00027">
    <property type="entry name" value="HOMEOBOX_1"/>
    <property type="match status" value="1"/>
</dbReference>
<comment type="function">
    <text evidence="11">Transcription factor involved in specification of neuronal cell types and which is required for inner ear and hypothalamus development. Binds to the 5'-CAAGTG-3' core sequence.</text>
</comment>
<dbReference type="PROSITE" id="PS50071">
    <property type="entry name" value="HOMEOBOX_2"/>
    <property type="match status" value="1"/>
</dbReference>
<keyword evidence="6 12" id="KW-0238">DNA-binding</keyword>
<feature type="compositionally biased region" description="Polar residues" evidence="14">
    <location>
        <begin position="1"/>
        <end position="11"/>
    </location>
</feature>
<dbReference type="InterPro" id="IPR020479">
    <property type="entry name" value="HD_metazoa"/>
</dbReference>
<comment type="similarity">
    <text evidence="10">Belongs to the HMX homeobox family.</text>
</comment>
<dbReference type="GO" id="GO:0005634">
    <property type="term" value="C:nucleus"/>
    <property type="evidence" value="ECO:0007669"/>
    <property type="project" value="UniProtKB-SubCell"/>
</dbReference>
<dbReference type="OrthoDB" id="6159439at2759"/>
<dbReference type="InterPro" id="IPR009057">
    <property type="entry name" value="Homeodomain-like_sf"/>
</dbReference>
<evidence type="ECO:0000256" key="11">
    <source>
        <dbReference type="ARBA" id="ARBA00053510"/>
    </source>
</evidence>
<feature type="DNA-binding region" description="Homeobox" evidence="12">
    <location>
        <begin position="204"/>
        <end position="263"/>
    </location>
</feature>
<sequence length="335" mass="35470">MGSDPRSTNGEGTALPGTPPSPIAPLLLVLSEGSREPMGVDRTLSASACSGQREHPGSAAPGRGGYSPGENMNKEGPPCRPTAAASLKFTIDNILNLKTRSRDGCQTHEPAPATWRESLPGEEKRSGRGPEPDGRPGERELLSNRGRESESVAGCGAQRKAGEEPSESGDSSGDESRSSATAAGSEPHGGGCGSPVKKSKAVAKKKTRTIFSKRQIFQLESTFDMKRYLSSAERACLAGSLQLTETQVKIWFQNRRNKLKRQISTELDGPAADFPEAVKPVAAVVGPLPGLYKEGNLLGRCLLPMPLPVVYPGSSTPYLCFPNAAKYFSLYDGDG</sequence>
<evidence type="ECO:0000313" key="17">
    <source>
        <dbReference type="Proteomes" id="UP000677803"/>
    </source>
</evidence>
<name>A0A8S4B3W1_9TELE</name>
<dbReference type="Pfam" id="PF00046">
    <property type="entry name" value="Homeodomain"/>
    <property type="match status" value="1"/>
</dbReference>
<evidence type="ECO:0000256" key="4">
    <source>
        <dbReference type="ARBA" id="ARBA00022902"/>
    </source>
</evidence>
<reference evidence="16" key="1">
    <citation type="submission" date="2021-05" db="EMBL/GenBank/DDBJ databases">
        <authorList>
            <person name="Tigano A."/>
        </authorList>
    </citation>
    <scope>NUCLEOTIDE SEQUENCE</scope>
</reference>
<keyword evidence="2" id="KW-0217">Developmental protein</keyword>
<dbReference type="CDD" id="cd00086">
    <property type="entry name" value="homeodomain"/>
    <property type="match status" value="1"/>
</dbReference>
<gene>
    <name evidence="16" type="ORF">MMEN_LOCUS12734</name>
</gene>
<keyword evidence="8" id="KW-0804">Transcription</keyword>
<evidence type="ECO:0000256" key="14">
    <source>
        <dbReference type="SAM" id="MobiDB-lite"/>
    </source>
</evidence>
<keyword evidence="3" id="KW-0221">Differentiation</keyword>
<organism evidence="16 17">
    <name type="scientific">Menidia menidia</name>
    <name type="common">Atlantic silverside</name>
    <dbReference type="NCBI Taxonomy" id="238744"/>
    <lineage>
        <taxon>Eukaryota</taxon>
        <taxon>Metazoa</taxon>
        <taxon>Chordata</taxon>
        <taxon>Craniata</taxon>
        <taxon>Vertebrata</taxon>
        <taxon>Euteleostomi</taxon>
        <taxon>Actinopterygii</taxon>
        <taxon>Neopterygii</taxon>
        <taxon>Teleostei</taxon>
        <taxon>Neoteleostei</taxon>
        <taxon>Acanthomorphata</taxon>
        <taxon>Ovalentaria</taxon>
        <taxon>Atherinomorphae</taxon>
        <taxon>Atheriniformes</taxon>
        <taxon>Atherinopsidae</taxon>
        <taxon>Menidiinae</taxon>
        <taxon>Menidia</taxon>
    </lineage>
</organism>
<keyword evidence="5" id="KW-0805">Transcription regulation</keyword>
<dbReference type="InterPro" id="IPR017970">
    <property type="entry name" value="Homeobox_CS"/>
</dbReference>
<evidence type="ECO:0000313" key="16">
    <source>
        <dbReference type="EMBL" id="CAG5929101.1"/>
    </source>
</evidence>
<evidence type="ECO:0000256" key="10">
    <source>
        <dbReference type="ARBA" id="ARBA00038165"/>
    </source>
</evidence>
<comment type="caution">
    <text evidence="16">The sequence shown here is derived from an EMBL/GenBank/DDBJ whole genome shotgun (WGS) entry which is preliminary data.</text>
</comment>
<evidence type="ECO:0000256" key="5">
    <source>
        <dbReference type="ARBA" id="ARBA00023015"/>
    </source>
</evidence>
<dbReference type="GO" id="GO:0000977">
    <property type="term" value="F:RNA polymerase II transcription regulatory region sequence-specific DNA binding"/>
    <property type="evidence" value="ECO:0007669"/>
    <property type="project" value="TreeGrafter"/>
</dbReference>
<dbReference type="FunFam" id="1.10.10.60:FF:000053">
    <property type="entry name" value="H6 family homeobox 2"/>
    <property type="match status" value="1"/>
</dbReference>
<evidence type="ECO:0000256" key="13">
    <source>
        <dbReference type="RuleBase" id="RU000682"/>
    </source>
</evidence>
<dbReference type="SUPFAM" id="SSF46689">
    <property type="entry name" value="Homeodomain-like"/>
    <property type="match status" value="1"/>
</dbReference>
<feature type="compositionally biased region" description="Basic and acidic residues" evidence="14">
    <location>
        <begin position="119"/>
        <end position="150"/>
    </location>
</feature>
<dbReference type="GO" id="GO:0000981">
    <property type="term" value="F:DNA-binding transcription factor activity, RNA polymerase II-specific"/>
    <property type="evidence" value="ECO:0007669"/>
    <property type="project" value="InterPro"/>
</dbReference>
<dbReference type="PRINTS" id="PR00024">
    <property type="entry name" value="HOMEOBOX"/>
</dbReference>
<evidence type="ECO:0000256" key="3">
    <source>
        <dbReference type="ARBA" id="ARBA00022782"/>
    </source>
</evidence>
<comment type="subcellular location">
    <subcellularLocation>
        <location evidence="1 12 13">Nucleus</location>
    </subcellularLocation>
</comment>
<evidence type="ECO:0000256" key="8">
    <source>
        <dbReference type="ARBA" id="ARBA00023163"/>
    </source>
</evidence>
<evidence type="ECO:0000256" key="6">
    <source>
        <dbReference type="ARBA" id="ARBA00023125"/>
    </source>
</evidence>
<feature type="region of interest" description="Disordered" evidence="14">
    <location>
        <begin position="1"/>
        <end position="82"/>
    </location>
</feature>
<evidence type="ECO:0000256" key="1">
    <source>
        <dbReference type="ARBA" id="ARBA00004123"/>
    </source>
</evidence>
<evidence type="ECO:0000256" key="9">
    <source>
        <dbReference type="ARBA" id="ARBA00023242"/>
    </source>
</evidence>
<feature type="region of interest" description="Disordered" evidence="14">
    <location>
        <begin position="98"/>
        <end position="205"/>
    </location>
</feature>
<evidence type="ECO:0000259" key="15">
    <source>
        <dbReference type="PROSITE" id="PS50071"/>
    </source>
</evidence>
<evidence type="ECO:0000256" key="2">
    <source>
        <dbReference type="ARBA" id="ARBA00022473"/>
    </source>
</evidence>
<keyword evidence="9 12" id="KW-0539">Nucleus</keyword>
<protein>
    <submittedName>
        <fullName evidence="16">(Atlantic silverside) hypothetical protein</fullName>
    </submittedName>
</protein>
<dbReference type="InterPro" id="IPR001356">
    <property type="entry name" value="HD"/>
</dbReference>
<dbReference type="PANTHER" id="PTHR46110:SF5">
    <property type="entry name" value="SENSORY ORGAN HOMEOBOX"/>
    <property type="match status" value="1"/>
</dbReference>
<dbReference type="EMBL" id="CAJRST010013335">
    <property type="protein sequence ID" value="CAG5929101.1"/>
    <property type="molecule type" value="Genomic_DNA"/>
</dbReference>
<dbReference type="PANTHER" id="PTHR46110">
    <property type="entry name" value="HOMEOBOX PROTEIN HMX"/>
    <property type="match status" value="1"/>
</dbReference>
<keyword evidence="17" id="KW-1185">Reference proteome</keyword>
<keyword evidence="4" id="KW-0524">Neurogenesis</keyword>
<proteinExistence type="inferred from homology"/>
<keyword evidence="7 12" id="KW-0371">Homeobox</keyword>
<dbReference type="AlphaFoldDB" id="A0A8S4B3W1"/>
<dbReference type="Proteomes" id="UP000677803">
    <property type="component" value="Unassembled WGS sequence"/>
</dbReference>
<feature type="domain" description="Homeobox" evidence="15">
    <location>
        <begin position="202"/>
        <end position="262"/>
    </location>
</feature>
<dbReference type="GO" id="GO:0030154">
    <property type="term" value="P:cell differentiation"/>
    <property type="evidence" value="ECO:0007669"/>
    <property type="project" value="UniProtKB-KW"/>
</dbReference>
<dbReference type="SMART" id="SM00389">
    <property type="entry name" value="HOX"/>
    <property type="match status" value="1"/>
</dbReference>
<dbReference type="GO" id="GO:0007399">
    <property type="term" value="P:nervous system development"/>
    <property type="evidence" value="ECO:0007669"/>
    <property type="project" value="UniProtKB-KW"/>
</dbReference>
<evidence type="ECO:0000256" key="12">
    <source>
        <dbReference type="PROSITE-ProRule" id="PRU00108"/>
    </source>
</evidence>
<dbReference type="InterPro" id="IPR051300">
    <property type="entry name" value="HMX_Homeobox_TF"/>
</dbReference>
<accession>A0A8S4B3W1</accession>